<sequence>CKINPTRVMTAIYGRPVSAKFLGDAISVSDCIEVDQSTVSIHKSLKSTDPSICYSRPPVAFKFINGSTIFTGQLGTRNELLLSTNMVENCKAGAEHYFQTKNGTYYFKDYQYIKTVPISEIATLDTFITLNLSLVKNIDFKVIELYTSTEKKMSTVFDIETMFREYNYLTQQLTALKEESGYMVDHTRDKMVRDMASMLSDLGVVGKAILNVAGGVVGIFSSVVSGFLKFITNPVGGMFVLVVTGGFMLLVLNISRRNKLLTAAPMSVIYPNLINSHQSQQSNICPMDADTTKRMILTMHYLQQQEKHKQNEEKTNTSLFTKMKDGIGNLRLRLRKGYTKLPTVDSEQGVSKLL</sequence>
<dbReference type="Gene3D" id="1.20.5.1890">
    <property type="match status" value="1"/>
</dbReference>
<dbReference type="Pfam" id="PF00606">
    <property type="entry name" value="Glycoprotein_B"/>
    <property type="match status" value="1"/>
</dbReference>
<protein>
    <submittedName>
        <fullName evidence="3">Glycoprotein B</fullName>
    </submittedName>
</protein>
<dbReference type="Gene3D" id="2.30.30.1230">
    <property type="match status" value="1"/>
</dbReference>
<dbReference type="SUPFAM" id="SSF161008">
    <property type="entry name" value="Viral glycoprotein ectodomain-like"/>
    <property type="match status" value="1"/>
</dbReference>
<evidence type="ECO:0000259" key="2">
    <source>
        <dbReference type="Pfam" id="PF00606"/>
    </source>
</evidence>
<organism evidence="3">
    <name type="scientific">Saimiri sciureus gammaherpesvirus 2</name>
    <dbReference type="NCBI Taxonomy" id="517194"/>
    <lineage>
        <taxon>Viruses</taxon>
        <taxon>Duplodnaviria</taxon>
        <taxon>Heunggongvirae</taxon>
        <taxon>Peploviricota</taxon>
        <taxon>Herviviricetes</taxon>
        <taxon>Herpesvirales</taxon>
        <taxon>Orthoherpesviridae</taxon>
        <taxon>Gammaherpesvirinae</taxon>
    </lineage>
</organism>
<feature type="transmembrane region" description="Helical" evidence="1">
    <location>
        <begin position="208"/>
        <end position="228"/>
    </location>
</feature>
<keyword evidence="1" id="KW-0472">Membrane</keyword>
<dbReference type="Gene3D" id="6.10.250.3280">
    <property type="match status" value="1"/>
</dbReference>
<feature type="non-terminal residue" evidence="3">
    <location>
        <position position="1"/>
    </location>
</feature>
<proteinExistence type="predicted"/>
<name>B1WA41_9GAMA</name>
<evidence type="ECO:0000313" key="3">
    <source>
        <dbReference type="EMBL" id="ACB69775.1"/>
    </source>
</evidence>
<gene>
    <name evidence="3" type="primary">gB</name>
</gene>
<dbReference type="InterPro" id="IPR055341">
    <property type="entry name" value="Glycoprotein_B_ecto_C"/>
</dbReference>
<feature type="transmembrane region" description="Helical" evidence="1">
    <location>
        <begin position="234"/>
        <end position="252"/>
    </location>
</feature>
<keyword evidence="1" id="KW-1133">Transmembrane helix</keyword>
<reference evidence="3" key="1">
    <citation type="journal article" date="2008" name="J. Virol.">
        <title>Novel mammalian herpesviruses and lineages within the Gammaherpesvirinae: cospeciation and interspecies transfer.</title>
        <authorList>
            <person name="Ehlers B."/>
            <person name="Dural G."/>
            <person name="Yasmum N."/>
            <person name="Lembo T."/>
            <person name="de Thoisy B."/>
            <person name="Ryser-Degiorgis M.P."/>
            <person name="Ulrich R.G."/>
            <person name="McGeoch D.J."/>
        </authorList>
    </citation>
    <scope>NUCLEOTIDE SEQUENCE</scope>
</reference>
<accession>B1WA41</accession>
<feature type="domain" description="Herpesvirus glycoprotein B ectodomain C-terminal" evidence="2">
    <location>
        <begin position="2"/>
        <end position="177"/>
    </location>
</feature>
<evidence type="ECO:0000256" key="1">
    <source>
        <dbReference type="SAM" id="Phobius"/>
    </source>
</evidence>
<keyword evidence="1" id="KW-0812">Transmembrane</keyword>
<dbReference type="EMBL" id="AY138584">
    <property type="protein sequence ID" value="ACB69775.1"/>
    <property type="molecule type" value="Genomic_DNA"/>
</dbReference>